<keyword evidence="3" id="KW-0472">Membrane</keyword>
<dbReference type="EMBL" id="FOIF01000001">
    <property type="protein sequence ID" value="SES63293.1"/>
    <property type="molecule type" value="Genomic_DNA"/>
</dbReference>
<name>A0A1H9Y3B4_9FIRM</name>
<feature type="coiled-coil region" evidence="1">
    <location>
        <begin position="193"/>
        <end position="233"/>
    </location>
</feature>
<keyword evidence="3" id="KW-0812">Transmembrane</keyword>
<evidence type="ECO:0000313" key="5">
    <source>
        <dbReference type="Proteomes" id="UP000243819"/>
    </source>
</evidence>
<evidence type="ECO:0000256" key="3">
    <source>
        <dbReference type="SAM" id="Phobius"/>
    </source>
</evidence>
<feature type="region of interest" description="Disordered" evidence="2">
    <location>
        <begin position="314"/>
        <end position="369"/>
    </location>
</feature>
<feature type="compositionally biased region" description="Low complexity" evidence="2">
    <location>
        <begin position="327"/>
        <end position="352"/>
    </location>
</feature>
<proteinExistence type="predicted"/>
<evidence type="ECO:0000256" key="2">
    <source>
        <dbReference type="SAM" id="MobiDB-lite"/>
    </source>
</evidence>
<evidence type="ECO:0000256" key="1">
    <source>
        <dbReference type="SAM" id="Coils"/>
    </source>
</evidence>
<dbReference type="AlphaFoldDB" id="A0A1H9Y3B4"/>
<accession>A0A1H9Y3B4</accession>
<dbReference type="RefSeq" id="WP_091347873.1">
    <property type="nucleotide sequence ID" value="NZ_FOIF01000001.1"/>
</dbReference>
<keyword evidence="1" id="KW-0175">Coiled coil</keyword>
<keyword evidence="3" id="KW-1133">Transmembrane helix</keyword>
<organism evidence="4 5">
    <name type="scientific">Anaerobranca gottschalkii DSM 13577</name>
    <dbReference type="NCBI Taxonomy" id="1120990"/>
    <lineage>
        <taxon>Bacteria</taxon>
        <taxon>Bacillati</taxon>
        <taxon>Bacillota</taxon>
        <taxon>Clostridia</taxon>
        <taxon>Eubacteriales</taxon>
        <taxon>Proteinivoracaceae</taxon>
        <taxon>Anaerobranca</taxon>
    </lineage>
</organism>
<reference evidence="5" key="1">
    <citation type="submission" date="2016-10" db="EMBL/GenBank/DDBJ databases">
        <authorList>
            <person name="Varghese N."/>
            <person name="Submissions S."/>
        </authorList>
    </citation>
    <scope>NUCLEOTIDE SEQUENCE [LARGE SCALE GENOMIC DNA]</scope>
    <source>
        <strain evidence="5">DSM 13577</strain>
    </source>
</reference>
<evidence type="ECO:0000313" key="4">
    <source>
        <dbReference type="EMBL" id="SES63293.1"/>
    </source>
</evidence>
<feature type="transmembrane region" description="Helical" evidence="3">
    <location>
        <begin position="46"/>
        <end position="68"/>
    </location>
</feature>
<gene>
    <name evidence="4" type="ORF">SAMN03080614_1001133</name>
</gene>
<protein>
    <submittedName>
        <fullName evidence="4">Uncharacterized protein</fullName>
    </submittedName>
</protein>
<feature type="transmembrane region" description="Helical" evidence="3">
    <location>
        <begin position="21"/>
        <end position="40"/>
    </location>
</feature>
<dbReference type="STRING" id="1120990.SAMN03080614_1001133"/>
<feature type="compositionally biased region" description="Gly residues" evidence="2">
    <location>
        <begin position="315"/>
        <end position="326"/>
    </location>
</feature>
<sequence>MKWPGELARLKPVVNKILLKYWCESLLGIISGVLLLNILFTFISLFLVALPLGVIYLGNFTLILYLGYHFYKRRPKVSEIATFLDGKLGSKERILTYLEFTEKPDSQRNPLFWEMKREVEEFVKRSPLQINLDMKGIAKKGLVSLLLTVIFLSLPLLSEGIDRDSFFEDKKKEVIEEIEEDLQYLIELDEEIYKDLIEELELIKELMENSKNMEELELLMREWQELLLEKMEELKEGLDVIDRLEELLDQPNPNNNLEEIMERIESLKNLPLDQETLERISDLMEKKDWEALGDLLDDLKGKLSLKPLEELLGEIDGGSDGNGNNGNNGNDGNNGSNGNNGNNGDNGNDGDNGSNGGDGHSPTGEDGKKEHEFTYIPKDAQLILEGAGEDGYTLEEILKLNPEITNIPYNDIYREYYTQGMTSIRRGEIPKPLEDYIRQYFKAIAP</sequence>
<dbReference type="Proteomes" id="UP000243819">
    <property type="component" value="Unassembled WGS sequence"/>
</dbReference>
<dbReference type="OrthoDB" id="1715639at2"/>
<feature type="transmembrane region" description="Helical" evidence="3">
    <location>
        <begin position="141"/>
        <end position="158"/>
    </location>
</feature>
<keyword evidence="5" id="KW-1185">Reference proteome</keyword>